<feature type="region of interest" description="Disordered" evidence="1">
    <location>
        <begin position="777"/>
        <end position="804"/>
    </location>
</feature>
<feature type="region of interest" description="Disordered" evidence="1">
    <location>
        <begin position="292"/>
        <end position="314"/>
    </location>
</feature>
<protein>
    <recommendedName>
        <fullName evidence="2">BUB1 N-terminal domain-containing protein</fullName>
    </recommendedName>
</protein>
<comment type="caution">
    <text evidence="3">The sequence shown here is derived from an EMBL/GenBank/DDBJ whole genome shotgun (WGS) entry which is preliminary data.</text>
</comment>
<dbReference type="PANTHER" id="PTHR14030:SF4">
    <property type="entry name" value="BUB1 KINASE, ISOFORM A-RELATED"/>
    <property type="match status" value="1"/>
</dbReference>
<dbReference type="GO" id="GO:0032991">
    <property type="term" value="C:protein-containing complex"/>
    <property type="evidence" value="ECO:0007669"/>
    <property type="project" value="UniProtKB-ARBA"/>
</dbReference>
<dbReference type="InterPro" id="IPR013212">
    <property type="entry name" value="Mad3/Bub1_I"/>
</dbReference>
<dbReference type="PANTHER" id="PTHR14030">
    <property type="entry name" value="MITOTIC CHECKPOINT SERINE/THREONINE-PROTEIN KINASE BUB1"/>
    <property type="match status" value="1"/>
</dbReference>
<dbReference type="GO" id="GO:0004672">
    <property type="term" value="F:protein kinase activity"/>
    <property type="evidence" value="ECO:0007669"/>
    <property type="project" value="TreeGrafter"/>
</dbReference>
<evidence type="ECO:0000259" key="2">
    <source>
        <dbReference type="PROSITE" id="PS51489"/>
    </source>
</evidence>
<dbReference type="InterPro" id="IPR015661">
    <property type="entry name" value="Bub1/Mad3"/>
</dbReference>
<sequence>MALNTNDVLDLTKENIQPLRCGRKAAQLRTALQAQVDPETQQQLNKQREQYEYLIRMYEGDDPLNPYYQYIIWLEQSFPKMGRESNLMSVIEDAIIKFKDCDEYKQDPRFVKIMIKYISAQSNPLELYQEVYGRGLGTMCSMLYKAWAEELDKRNDFKRANEVFQRGINCRAKPLEELEKAQIQFQLSIARKLLEGNMNEVVEDSGRNVLSKLPSTKVKTNRSSKDQAGVFKSIVNKSDLPRGSNNGVQKFKVFEEGDRNGDGMLDFKTKQHNLPKGSISDRENTMKASKWIGQKQKQGVKMPSTPITPSFPIHEDPDAECKTKMSVLRPRALKLKREEFCCPVAVFEPPDPTKVPMYPKQQVYVGGRDVQLEEIRAAYYWKKMKISEDEKQVQVQNIDMDVSEEPVDLTKSSNSSMDQRPDTAQRNNQKCVQLARKFISTDELSVPQPAVSSANSFVLDPSAVPTFVKPIPHKPCSESKPSVGVSRRSDAFMLHSNLYNRKSEYMDVISQTELQGEKNHEANSRKTAAVQDYEVPMSVFDSAENYEKSTSQGDKFDSFGKSNKFEDDHDFRFSDRHNVSAFHHSPSTSITINTRAAMNVIQKMWESPLAPQASRNQATDDDFVESVFKIPMPHKSKNVCQPLFQDSENKSCGTFKPFAPFEVFADDSMSQREAKKSNGGLPFPAFVDKNDENDLPLQFNAPKSSKLPFPVFSDENERRELRKNGNHFDIPFTRPKITAQSAGLDDDLARPMGSLRMSEAEPHTPLPLIVPVNLQDTPLEPENKENQPPKDYSTPSERRPLTGILTPATGVPVQELNSDDSDDEDNWQLHDRENEFDESCNTKAFAIRLPSSTPSSRPDFFRTVRRSSLYNGSYISEEAVGPGVTHQASSVATATNSQVAATSKNTVNLSLILENSKEQGSNSSSGHSANVVSRNFF</sequence>
<gene>
    <name evidence="3" type="ORF">V9T40_000747</name>
</gene>
<accession>A0AAN9T9X1</accession>
<keyword evidence="4" id="KW-1185">Reference proteome</keyword>
<evidence type="ECO:0000256" key="1">
    <source>
        <dbReference type="SAM" id="MobiDB-lite"/>
    </source>
</evidence>
<name>A0AAN9T9X1_9HEMI</name>
<dbReference type="GO" id="GO:0007094">
    <property type="term" value="P:mitotic spindle assembly checkpoint signaling"/>
    <property type="evidence" value="ECO:0007669"/>
    <property type="project" value="InterPro"/>
</dbReference>
<dbReference type="Pfam" id="PF08311">
    <property type="entry name" value="Mad3_BUB1_I"/>
    <property type="match status" value="1"/>
</dbReference>
<dbReference type="AlphaFoldDB" id="A0AAN9T9X1"/>
<feature type="domain" description="BUB1 N-terminal" evidence="2">
    <location>
        <begin position="51"/>
        <end position="208"/>
    </location>
</feature>
<feature type="region of interest" description="Disordered" evidence="1">
    <location>
        <begin position="405"/>
        <end position="428"/>
    </location>
</feature>
<dbReference type="SMART" id="SM00777">
    <property type="entry name" value="Mad3_BUB1_I"/>
    <property type="match status" value="1"/>
</dbReference>
<reference evidence="3 4" key="1">
    <citation type="submission" date="2024-03" db="EMBL/GenBank/DDBJ databases">
        <title>Adaptation during the transition from Ophiocordyceps entomopathogen to insect associate is accompanied by gene loss and intensified selection.</title>
        <authorList>
            <person name="Ward C.M."/>
            <person name="Onetto C.A."/>
            <person name="Borneman A.R."/>
        </authorList>
    </citation>
    <scope>NUCLEOTIDE SEQUENCE [LARGE SCALE GENOMIC DNA]</scope>
    <source>
        <strain evidence="3">AWRI1</strain>
        <tissue evidence="3">Single Adult Female</tissue>
    </source>
</reference>
<organism evidence="3 4">
    <name type="scientific">Parthenolecanium corni</name>
    <dbReference type="NCBI Taxonomy" id="536013"/>
    <lineage>
        <taxon>Eukaryota</taxon>
        <taxon>Metazoa</taxon>
        <taxon>Ecdysozoa</taxon>
        <taxon>Arthropoda</taxon>
        <taxon>Hexapoda</taxon>
        <taxon>Insecta</taxon>
        <taxon>Pterygota</taxon>
        <taxon>Neoptera</taxon>
        <taxon>Paraneoptera</taxon>
        <taxon>Hemiptera</taxon>
        <taxon>Sternorrhyncha</taxon>
        <taxon>Coccoidea</taxon>
        <taxon>Coccidae</taxon>
        <taxon>Parthenolecanium</taxon>
    </lineage>
</organism>
<dbReference type="GO" id="GO:0005634">
    <property type="term" value="C:nucleus"/>
    <property type="evidence" value="ECO:0007669"/>
    <property type="project" value="TreeGrafter"/>
</dbReference>
<evidence type="ECO:0000313" key="3">
    <source>
        <dbReference type="EMBL" id="KAK7580118.1"/>
    </source>
</evidence>
<feature type="compositionally biased region" description="Polar residues" evidence="1">
    <location>
        <begin position="410"/>
        <end position="428"/>
    </location>
</feature>
<dbReference type="EMBL" id="JBBCAQ010000034">
    <property type="protein sequence ID" value="KAK7580118.1"/>
    <property type="molecule type" value="Genomic_DNA"/>
</dbReference>
<dbReference type="FunFam" id="1.25.40.430:FF:000003">
    <property type="entry name" value="Checkpoint serine/threonine-protein kinase BUB1"/>
    <property type="match status" value="1"/>
</dbReference>
<feature type="compositionally biased region" description="Polar residues" evidence="1">
    <location>
        <begin position="918"/>
        <end position="937"/>
    </location>
</feature>
<proteinExistence type="predicted"/>
<feature type="region of interest" description="Disordered" evidence="1">
    <location>
        <begin position="916"/>
        <end position="937"/>
    </location>
</feature>
<dbReference type="PROSITE" id="PS51489">
    <property type="entry name" value="BUB1_N"/>
    <property type="match status" value="1"/>
</dbReference>
<dbReference type="GO" id="GO:0051754">
    <property type="term" value="P:meiotic sister chromatid cohesion, centromeric"/>
    <property type="evidence" value="ECO:0007669"/>
    <property type="project" value="TreeGrafter"/>
</dbReference>
<dbReference type="Proteomes" id="UP001367676">
    <property type="component" value="Unassembled WGS sequence"/>
</dbReference>
<dbReference type="Gene3D" id="1.25.40.430">
    <property type="match status" value="1"/>
</dbReference>
<evidence type="ECO:0000313" key="4">
    <source>
        <dbReference type="Proteomes" id="UP001367676"/>
    </source>
</evidence>